<dbReference type="SUPFAM" id="SSF51430">
    <property type="entry name" value="NAD(P)-linked oxidoreductase"/>
    <property type="match status" value="1"/>
</dbReference>
<dbReference type="PANTHER" id="PTHR43364">
    <property type="entry name" value="NADH-SPECIFIC METHYLGLYOXAL REDUCTASE-RELATED"/>
    <property type="match status" value="1"/>
</dbReference>
<organism evidence="4 5">
    <name type="scientific">Catenulispora yoronensis</name>
    <dbReference type="NCBI Taxonomy" id="450799"/>
    <lineage>
        <taxon>Bacteria</taxon>
        <taxon>Bacillati</taxon>
        <taxon>Actinomycetota</taxon>
        <taxon>Actinomycetes</taxon>
        <taxon>Catenulisporales</taxon>
        <taxon>Catenulisporaceae</taxon>
        <taxon>Catenulispora</taxon>
    </lineage>
</organism>
<feature type="compositionally biased region" description="Polar residues" evidence="2">
    <location>
        <begin position="1"/>
        <end position="15"/>
    </location>
</feature>
<comment type="caution">
    <text evidence="4">The sequence shown here is derived from an EMBL/GenBank/DDBJ whole genome shotgun (WGS) entry which is preliminary data.</text>
</comment>
<feature type="domain" description="NADP-dependent oxidoreductase" evidence="3">
    <location>
        <begin position="40"/>
        <end position="356"/>
    </location>
</feature>
<dbReference type="InterPro" id="IPR036812">
    <property type="entry name" value="NAD(P)_OxRdtase_dom_sf"/>
</dbReference>
<protein>
    <submittedName>
        <fullName evidence="4">Aldo/keto reductase</fullName>
    </submittedName>
</protein>
<dbReference type="InterPro" id="IPR023210">
    <property type="entry name" value="NADP_OxRdtase_dom"/>
</dbReference>
<evidence type="ECO:0000256" key="2">
    <source>
        <dbReference type="SAM" id="MobiDB-lite"/>
    </source>
</evidence>
<dbReference type="Gene3D" id="3.20.20.100">
    <property type="entry name" value="NADP-dependent oxidoreductase domain"/>
    <property type="match status" value="1"/>
</dbReference>
<proteinExistence type="predicted"/>
<evidence type="ECO:0000256" key="1">
    <source>
        <dbReference type="ARBA" id="ARBA00023002"/>
    </source>
</evidence>
<name>A0ABP5GQD1_9ACTN</name>
<accession>A0ABP5GQD1</accession>
<keyword evidence="1" id="KW-0560">Oxidoreductase</keyword>
<keyword evidence="5" id="KW-1185">Reference proteome</keyword>
<dbReference type="PANTHER" id="PTHR43364:SF4">
    <property type="entry name" value="NAD(P)-LINKED OXIDOREDUCTASE SUPERFAMILY PROTEIN"/>
    <property type="match status" value="1"/>
</dbReference>
<dbReference type="Pfam" id="PF00248">
    <property type="entry name" value="Aldo_ket_red"/>
    <property type="match status" value="1"/>
</dbReference>
<feature type="region of interest" description="Disordered" evidence="2">
    <location>
        <begin position="1"/>
        <end position="20"/>
    </location>
</feature>
<reference evidence="5" key="1">
    <citation type="journal article" date="2019" name="Int. J. Syst. Evol. Microbiol.">
        <title>The Global Catalogue of Microorganisms (GCM) 10K type strain sequencing project: providing services to taxonomists for standard genome sequencing and annotation.</title>
        <authorList>
            <consortium name="The Broad Institute Genomics Platform"/>
            <consortium name="The Broad Institute Genome Sequencing Center for Infectious Disease"/>
            <person name="Wu L."/>
            <person name="Ma J."/>
        </authorList>
    </citation>
    <scope>NUCLEOTIDE SEQUENCE [LARGE SCALE GENOMIC DNA]</scope>
    <source>
        <strain evidence="5">JCM 16014</strain>
    </source>
</reference>
<evidence type="ECO:0000313" key="5">
    <source>
        <dbReference type="Proteomes" id="UP001500751"/>
    </source>
</evidence>
<gene>
    <name evidence="4" type="ORF">GCM10009839_72740</name>
</gene>
<dbReference type="InterPro" id="IPR050523">
    <property type="entry name" value="AKR_Detox_Biosynth"/>
</dbReference>
<dbReference type="EMBL" id="BAAAQN010000058">
    <property type="protein sequence ID" value="GAA2054135.1"/>
    <property type="molecule type" value="Genomic_DNA"/>
</dbReference>
<dbReference type="CDD" id="cd19102">
    <property type="entry name" value="AKR_unchar"/>
    <property type="match status" value="1"/>
</dbReference>
<evidence type="ECO:0000259" key="3">
    <source>
        <dbReference type="Pfam" id="PF00248"/>
    </source>
</evidence>
<dbReference type="Proteomes" id="UP001500751">
    <property type="component" value="Unassembled WGS sequence"/>
</dbReference>
<sequence length="369" mass="38779">MTNANPLESPATNHGTTALDTAPLDTARLGTTDMHITRTGFGSWAVAGSGWAYSWGSTDDADSVAAMRHAVDSGINWIDTAAYYGLGHSEELVGKAIAAYSDADKPYVFTKVGLVGDPDAPGQPPVRTMNPASVRREIEGSLRRLGVERIDLYQVHWPDTGEAFVYGEEGDGTVSPNQTPLDEYWQLMADLKAEGKVRAIALSNHGPDLMTPAERIAHVEAIQPPFSAINRSAAADIAWAHEHGTGVIVYSPLQSGLLTGTFSADRAANLAEGDWRRTAPDFTSGLSANLRLAEALRPIAVRHGASVAEVAIAWTLAWPGVTGAIVGARTAAQVDGWLRAGSLRLTAPDLAEIADAVKATGAGVGPATP</sequence>
<evidence type="ECO:0000313" key="4">
    <source>
        <dbReference type="EMBL" id="GAA2054135.1"/>
    </source>
</evidence>